<evidence type="ECO:0000313" key="10">
    <source>
        <dbReference type="EMBL" id="KAF0561091.1"/>
    </source>
</evidence>
<keyword evidence="11" id="KW-1185">Reference proteome</keyword>
<proteinExistence type="inferred from homology"/>
<dbReference type="Proteomes" id="UP000439903">
    <property type="component" value="Unassembled WGS sequence"/>
</dbReference>
<keyword evidence="4" id="KW-0436">Ligase</keyword>
<evidence type="ECO:0000313" key="11">
    <source>
        <dbReference type="Proteomes" id="UP000439903"/>
    </source>
</evidence>
<dbReference type="PANTHER" id="PTHR11777:SF9">
    <property type="entry name" value="ALANINE--TRNA LIGASE, CYTOPLASMIC"/>
    <property type="match status" value="1"/>
</dbReference>
<sequence length="84" mass="9706">MIQKAKLRRQNQSITFNELAHVELILNEFIKKNKVVYSKDVLLAVAKTIHELYAIFGEVYPDPVRVVSSEYSVNDIMQEISNPK</sequence>
<keyword evidence="9 10" id="KW-0030">Aminoacyl-tRNA synthetase</keyword>
<accession>A0A8H4EVD1</accession>
<dbReference type="GO" id="GO:0002161">
    <property type="term" value="F:aminoacyl-tRNA deacylase activity"/>
    <property type="evidence" value="ECO:0007669"/>
    <property type="project" value="TreeGrafter"/>
</dbReference>
<dbReference type="GO" id="GO:0000049">
    <property type="term" value="F:tRNA binding"/>
    <property type="evidence" value="ECO:0007669"/>
    <property type="project" value="UniProtKB-KW"/>
</dbReference>
<evidence type="ECO:0000256" key="2">
    <source>
        <dbReference type="ARBA" id="ARBA00013168"/>
    </source>
</evidence>
<evidence type="ECO:0000256" key="8">
    <source>
        <dbReference type="ARBA" id="ARBA00022917"/>
    </source>
</evidence>
<dbReference type="FunFam" id="3.30.980.10:FF:000004">
    <property type="entry name" value="Alanine--tRNA ligase, cytoplasmic"/>
    <property type="match status" value="1"/>
</dbReference>
<dbReference type="AlphaFoldDB" id="A0A8H4EVD1"/>
<comment type="caution">
    <text evidence="10">The sequence shown here is derived from an EMBL/GenBank/DDBJ whole genome shotgun (WGS) entry which is preliminary data.</text>
</comment>
<reference evidence="10 11" key="1">
    <citation type="journal article" date="2019" name="Environ. Microbiol.">
        <title>At the nexus of three kingdoms: the genome of the mycorrhizal fungus Gigaspora margarita provides insights into plant, endobacterial and fungal interactions.</title>
        <authorList>
            <person name="Venice F."/>
            <person name="Ghignone S."/>
            <person name="Salvioli di Fossalunga A."/>
            <person name="Amselem J."/>
            <person name="Novero M."/>
            <person name="Xianan X."/>
            <person name="Sedzielewska Toro K."/>
            <person name="Morin E."/>
            <person name="Lipzen A."/>
            <person name="Grigoriev I.V."/>
            <person name="Henrissat B."/>
            <person name="Martin F.M."/>
            <person name="Bonfante P."/>
        </authorList>
    </citation>
    <scope>NUCLEOTIDE SEQUENCE [LARGE SCALE GENOMIC DNA]</scope>
    <source>
        <strain evidence="10 11">BEG34</strain>
    </source>
</reference>
<keyword evidence="8" id="KW-0648">Protein biosynthesis</keyword>
<evidence type="ECO:0000256" key="4">
    <source>
        <dbReference type="ARBA" id="ARBA00022598"/>
    </source>
</evidence>
<dbReference type="SUPFAM" id="SSF55186">
    <property type="entry name" value="ThrRS/AlaRS common domain"/>
    <property type="match status" value="1"/>
</dbReference>
<dbReference type="EC" id="6.1.1.7" evidence="2"/>
<dbReference type="Gene3D" id="3.30.980.10">
    <property type="entry name" value="Threonyl-trna Synthetase, Chain A, domain 2"/>
    <property type="match status" value="1"/>
</dbReference>
<dbReference type="OrthoDB" id="2423964at2759"/>
<evidence type="ECO:0000256" key="3">
    <source>
        <dbReference type="ARBA" id="ARBA00022555"/>
    </source>
</evidence>
<comment type="similarity">
    <text evidence="1">Belongs to the class-II aminoacyl-tRNA synthetase family.</text>
</comment>
<dbReference type="EMBL" id="WTPW01000011">
    <property type="protein sequence ID" value="KAF0561091.1"/>
    <property type="molecule type" value="Genomic_DNA"/>
</dbReference>
<keyword evidence="6" id="KW-0067">ATP-binding</keyword>
<evidence type="ECO:0000256" key="9">
    <source>
        <dbReference type="ARBA" id="ARBA00023146"/>
    </source>
</evidence>
<gene>
    <name evidence="10" type="ORF">F8M41_000116</name>
</gene>
<dbReference type="GO" id="GO:0004813">
    <property type="term" value="F:alanine-tRNA ligase activity"/>
    <property type="evidence" value="ECO:0007669"/>
    <property type="project" value="UniProtKB-EC"/>
</dbReference>
<organism evidence="10 11">
    <name type="scientific">Gigaspora margarita</name>
    <dbReference type="NCBI Taxonomy" id="4874"/>
    <lineage>
        <taxon>Eukaryota</taxon>
        <taxon>Fungi</taxon>
        <taxon>Fungi incertae sedis</taxon>
        <taxon>Mucoromycota</taxon>
        <taxon>Glomeromycotina</taxon>
        <taxon>Glomeromycetes</taxon>
        <taxon>Diversisporales</taxon>
        <taxon>Gigasporaceae</taxon>
        <taxon>Gigaspora</taxon>
    </lineage>
</organism>
<keyword evidence="7" id="KW-0694">RNA-binding</keyword>
<dbReference type="PANTHER" id="PTHR11777">
    <property type="entry name" value="ALANYL-TRNA SYNTHETASE"/>
    <property type="match status" value="1"/>
</dbReference>
<name>A0A8H4EVD1_GIGMA</name>
<dbReference type="InterPro" id="IPR050058">
    <property type="entry name" value="Ala-tRNA_ligase"/>
</dbReference>
<dbReference type="GO" id="GO:0005524">
    <property type="term" value="F:ATP binding"/>
    <property type="evidence" value="ECO:0007669"/>
    <property type="project" value="UniProtKB-KW"/>
</dbReference>
<protein>
    <recommendedName>
        <fullName evidence="2">alanine--tRNA ligase</fullName>
        <ecNumber evidence="2">6.1.1.7</ecNumber>
    </recommendedName>
</protein>
<keyword evidence="5" id="KW-0547">Nucleotide-binding</keyword>
<evidence type="ECO:0000256" key="5">
    <source>
        <dbReference type="ARBA" id="ARBA00022741"/>
    </source>
</evidence>
<keyword evidence="3" id="KW-0820">tRNA-binding</keyword>
<evidence type="ECO:0000256" key="1">
    <source>
        <dbReference type="ARBA" id="ARBA00008226"/>
    </source>
</evidence>
<dbReference type="GO" id="GO:0005739">
    <property type="term" value="C:mitochondrion"/>
    <property type="evidence" value="ECO:0007669"/>
    <property type="project" value="TreeGrafter"/>
</dbReference>
<evidence type="ECO:0000256" key="6">
    <source>
        <dbReference type="ARBA" id="ARBA00022840"/>
    </source>
</evidence>
<evidence type="ECO:0000256" key="7">
    <source>
        <dbReference type="ARBA" id="ARBA00022884"/>
    </source>
</evidence>
<dbReference type="InterPro" id="IPR018163">
    <property type="entry name" value="Thr/Ala-tRNA-synth_IIc_edit"/>
</dbReference>
<dbReference type="GO" id="GO:0006419">
    <property type="term" value="P:alanyl-tRNA aminoacylation"/>
    <property type="evidence" value="ECO:0007669"/>
    <property type="project" value="TreeGrafter"/>
</dbReference>